<dbReference type="InterPro" id="IPR011990">
    <property type="entry name" value="TPR-like_helical_dom_sf"/>
</dbReference>
<dbReference type="SUPFAM" id="SSF48452">
    <property type="entry name" value="TPR-like"/>
    <property type="match status" value="1"/>
</dbReference>
<keyword evidence="1" id="KW-0802">TPR repeat</keyword>
<accession>A0A1H4DVA5</accession>
<dbReference type="AlphaFoldDB" id="A0A1H4DVA5"/>
<keyword evidence="2" id="KW-0732">Signal</keyword>
<feature type="repeat" description="TPR" evidence="1">
    <location>
        <begin position="215"/>
        <end position="248"/>
    </location>
</feature>
<feature type="chain" id="PRO_5011519055" evidence="2">
    <location>
        <begin position="27"/>
        <end position="401"/>
    </location>
</feature>
<protein>
    <submittedName>
        <fullName evidence="3">Uncharacterized protein</fullName>
    </submittedName>
</protein>
<evidence type="ECO:0000313" key="4">
    <source>
        <dbReference type="Proteomes" id="UP000198773"/>
    </source>
</evidence>
<dbReference type="EMBL" id="FNRM01000006">
    <property type="protein sequence ID" value="SEA76142.1"/>
    <property type="molecule type" value="Genomic_DNA"/>
</dbReference>
<dbReference type="SMART" id="SM00028">
    <property type="entry name" value="TPR"/>
    <property type="match status" value="3"/>
</dbReference>
<proteinExistence type="predicted"/>
<sequence>MKLAHRLSIGYILLALLLNGCSSANSSLSAQDKSGNDSTEKLRFADIPVNQDLFTNETVMPLPMPPEIFFLTAEQQREFLEFYYDEARQHLLPDRRLASFVERRYTDFNYYGKTLKATNSLQGETGNCLSLAILTTAYARLIDVSVDYQLVYSVPIYELIDDTLYVSSHIRSRVSSPSEHNRETGQISYSHSFIDYFPSARRQRGQYISEQHFISMFYQNVAAELLKQNDDEAAFPYLMKALQIAPDNVAALNALAVLHRRKQDVITAEKLYRFILDYYPVNLNAMINFREMLTLQGRYKEAHALNETISHINDPNPYEWIFLADEAIQHGQLARAERYLERAQHLAPYLDEIYFRYAHIDYQRGRITSAQHHLSTAHQFARTVDRRQLYKAKLGVLHAAE</sequence>
<dbReference type="InterPro" id="IPR019734">
    <property type="entry name" value="TPR_rpt"/>
</dbReference>
<feature type="signal peptide" evidence="2">
    <location>
        <begin position="1"/>
        <end position="26"/>
    </location>
</feature>
<name>A0A1H4DVA5_ALKAM</name>
<evidence type="ECO:0000256" key="2">
    <source>
        <dbReference type="SAM" id="SignalP"/>
    </source>
</evidence>
<dbReference type="STRING" id="152573.SAMN04488051_10634"/>
<dbReference type="Proteomes" id="UP000198773">
    <property type="component" value="Unassembled WGS sequence"/>
</dbReference>
<dbReference type="Gene3D" id="1.25.40.10">
    <property type="entry name" value="Tetratricopeptide repeat domain"/>
    <property type="match status" value="1"/>
</dbReference>
<evidence type="ECO:0000256" key="1">
    <source>
        <dbReference type="PROSITE-ProRule" id="PRU00339"/>
    </source>
</evidence>
<reference evidence="3 4" key="1">
    <citation type="submission" date="2016-10" db="EMBL/GenBank/DDBJ databases">
        <authorList>
            <person name="de Groot N.N."/>
        </authorList>
    </citation>
    <scope>NUCLEOTIDE SEQUENCE [LARGE SCALE GENOMIC DNA]</scope>
    <source>
        <strain evidence="3 4">CGMCC 1.3430</strain>
    </source>
</reference>
<keyword evidence="4" id="KW-1185">Reference proteome</keyword>
<dbReference type="PROSITE" id="PS50005">
    <property type="entry name" value="TPR"/>
    <property type="match status" value="1"/>
</dbReference>
<organism evidence="3 4">
    <name type="scientific">Alkalimonas amylolytica</name>
    <dbReference type="NCBI Taxonomy" id="152573"/>
    <lineage>
        <taxon>Bacteria</taxon>
        <taxon>Pseudomonadati</taxon>
        <taxon>Pseudomonadota</taxon>
        <taxon>Gammaproteobacteria</taxon>
        <taxon>Alkalimonas</taxon>
    </lineage>
</organism>
<evidence type="ECO:0000313" key="3">
    <source>
        <dbReference type="EMBL" id="SEA76142.1"/>
    </source>
</evidence>
<gene>
    <name evidence="3" type="ORF">SAMN04488051_10634</name>
</gene>